<feature type="domain" description="Peptidase S1" evidence="2">
    <location>
        <begin position="28"/>
        <end position="67"/>
    </location>
</feature>
<name>A0A7R9H421_TIMCR</name>
<dbReference type="InterPro" id="IPR001254">
    <property type="entry name" value="Trypsin_dom"/>
</dbReference>
<dbReference type="InterPro" id="IPR043504">
    <property type="entry name" value="Peptidase_S1_PA_chymotrypsin"/>
</dbReference>
<evidence type="ECO:0000259" key="2">
    <source>
        <dbReference type="Pfam" id="PF00089"/>
    </source>
</evidence>
<dbReference type="Gene3D" id="2.40.10.10">
    <property type="entry name" value="Trypsin-like serine proteases"/>
    <property type="match status" value="1"/>
</dbReference>
<dbReference type="Pfam" id="PF00089">
    <property type="entry name" value="Trypsin"/>
    <property type="match status" value="1"/>
</dbReference>
<protein>
    <recommendedName>
        <fullName evidence="2">Peptidase S1 domain-containing protein</fullName>
    </recommendedName>
</protein>
<dbReference type="AlphaFoldDB" id="A0A7R9H421"/>
<dbReference type="GO" id="GO:0006508">
    <property type="term" value="P:proteolysis"/>
    <property type="evidence" value="ECO:0007669"/>
    <property type="project" value="InterPro"/>
</dbReference>
<reference evidence="3" key="1">
    <citation type="submission" date="2020-11" db="EMBL/GenBank/DDBJ databases">
        <authorList>
            <person name="Tran Van P."/>
        </authorList>
    </citation>
    <scope>NUCLEOTIDE SEQUENCE</scope>
</reference>
<evidence type="ECO:0000256" key="1">
    <source>
        <dbReference type="SAM" id="MobiDB-lite"/>
    </source>
</evidence>
<dbReference type="GO" id="GO:0004252">
    <property type="term" value="F:serine-type endopeptidase activity"/>
    <property type="evidence" value="ECO:0007669"/>
    <property type="project" value="InterPro"/>
</dbReference>
<evidence type="ECO:0000313" key="3">
    <source>
        <dbReference type="EMBL" id="CAD7407039.1"/>
    </source>
</evidence>
<dbReference type="EMBL" id="OC320044">
    <property type="protein sequence ID" value="CAD7407039.1"/>
    <property type="molecule type" value="Genomic_DNA"/>
</dbReference>
<feature type="compositionally biased region" description="Polar residues" evidence="1">
    <location>
        <begin position="1"/>
        <end position="17"/>
    </location>
</feature>
<dbReference type="InterPro" id="IPR009003">
    <property type="entry name" value="Peptidase_S1_PA"/>
</dbReference>
<proteinExistence type="predicted"/>
<feature type="region of interest" description="Disordered" evidence="1">
    <location>
        <begin position="1"/>
        <end position="24"/>
    </location>
</feature>
<organism evidence="3">
    <name type="scientific">Timema cristinae</name>
    <name type="common">Walking stick</name>
    <dbReference type="NCBI Taxonomy" id="61476"/>
    <lineage>
        <taxon>Eukaryota</taxon>
        <taxon>Metazoa</taxon>
        <taxon>Ecdysozoa</taxon>
        <taxon>Arthropoda</taxon>
        <taxon>Hexapoda</taxon>
        <taxon>Insecta</taxon>
        <taxon>Pterygota</taxon>
        <taxon>Neoptera</taxon>
        <taxon>Polyneoptera</taxon>
        <taxon>Phasmatodea</taxon>
        <taxon>Timematodea</taxon>
        <taxon>Timematoidea</taxon>
        <taxon>Timematidae</taxon>
        <taxon>Timema</taxon>
    </lineage>
</organism>
<dbReference type="SUPFAM" id="SSF50494">
    <property type="entry name" value="Trypsin-like serine proteases"/>
    <property type="match status" value="1"/>
</dbReference>
<sequence>MFQSISSPLSTTAQIQDGETIGAELGPRETRRGQFIYHAAILSDEEYFCSGALVSTRWLLTTGQCTAG</sequence>
<gene>
    <name evidence="3" type="ORF">TCEB3V08_LOCUS8840</name>
</gene>
<accession>A0A7R9H421</accession>